<sequence>MERQGIIAIGSRDNPNRHAAVFLLSLKPALNKLCDYPLIPGTVTGISRHLLFLDTTSQQDGGSLEVLDWHAKTEGTALLPRIPDLFGALLDFVHFSDHILVTWEACISVFPVPDVPAKGRTVAFTTCVSRGWSGVDAPVYAPSQETPSLTIAARGKSGGISLSMLVPLDNDEGGKYPPSFPYRLLRLSLVVPTVTQDLGGCTQICLGSSGRGFFVFGEKVRLCAPSLLFMPPCEMQFSPEFETERVVYEIETGDAVGGDKVDFDEGMGRLVVAKGNGGFDVVQLL</sequence>
<proteinExistence type="predicted"/>
<dbReference type="EMBL" id="JABBWG010000005">
    <property type="protein sequence ID" value="KAG1822893.1"/>
    <property type="molecule type" value="Genomic_DNA"/>
</dbReference>
<dbReference type="GeneID" id="64628771"/>
<gene>
    <name evidence="1" type="ORF">BJ212DRAFT_1331234</name>
</gene>
<dbReference type="Proteomes" id="UP000807769">
    <property type="component" value="Unassembled WGS sequence"/>
</dbReference>
<keyword evidence="2" id="KW-1185">Reference proteome</keyword>
<evidence type="ECO:0000313" key="1">
    <source>
        <dbReference type="EMBL" id="KAG1822893.1"/>
    </source>
</evidence>
<comment type="caution">
    <text evidence="1">The sequence shown here is derived from an EMBL/GenBank/DDBJ whole genome shotgun (WGS) entry which is preliminary data.</text>
</comment>
<organism evidence="1 2">
    <name type="scientific">Suillus subaureus</name>
    <dbReference type="NCBI Taxonomy" id="48587"/>
    <lineage>
        <taxon>Eukaryota</taxon>
        <taxon>Fungi</taxon>
        <taxon>Dikarya</taxon>
        <taxon>Basidiomycota</taxon>
        <taxon>Agaricomycotina</taxon>
        <taxon>Agaricomycetes</taxon>
        <taxon>Agaricomycetidae</taxon>
        <taxon>Boletales</taxon>
        <taxon>Suillineae</taxon>
        <taxon>Suillaceae</taxon>
        <taxon>Suillus</taxon>
    </lineage>
</organism>
<dbReference type="OrthoDB" id="2688364at2759"/>
<reference evidence="1" key="1">
    <citation type="journal article" date="2020" name="New Phytol.">
        <title>Comparative genomics reveals dynamic genome evolution in host specialist ectomycorrhizal fungi.</title>
        <authorList>
            <person name="Lofgren L.A."/>
            <person name="Nguyen N.H."/>
            <person name="Vilgalys R."/>
            <person name="Ruytinx J."/>
            <person name="Liao H.L."/>
            <person name="Branco S."/>
            <person name="Kuo A."/>
            <person name="LaButti K."/>
            <person name="Lipzen A."/>
            <person name="Andreopoulos W."/>
            <person name="Pangilinan J."/>
            <person name="Riley R."/>
            <person name="Hundley H."/>
            <person name="Na H."/>
            <person name="Barry K."/>
            <person name="Grigoriev I.V."/>
            <person name="Stajich J.E."/>
            <person name="Kennedy P.G."/>
        </authorList>
    </citation>
    <scope>NUCLEOTIDE SEQUENCE</scope>
    <source>
        <strain evidence="1">MN1</strain>
    </source>
</reference>
<accession>A0A9P7EIL9</accession>
<protein>
    <submittedName>
        <fullName evidence="1">Uncharacterized protein</fullName>
    </submittedName>
</protein>
<evidence type="ECO:0000313" key="2">
    <source>
        <dbReference type="Proteomes" id="UP000807769"/>
    </source>
</evidence>
<name>A0A9P7EIL9_9AGAM</name>
<dbReference type="RefSeq" id="XP_041197299.1">
    <property type="nucleotide sequence ID" value="XM_041334754.1"/>
</dbReference>
<dbReference type="AlphaFoldDB" id="A0A9P7EIL9"/>